<evidence type="ECO:0000313" key="2">
    <source>
        <dbReference type="EMBL" id="RNA38981.1"/>
    </source>
</evidence>
<keyword evidence="3" id="KW-1185">Reference proteome</keyword>
<dbReference type="Proteomes" id="UP000276133">
    <property type="component" value="Unassembled WGS sequence"/>
</dbReference>
<keyword evidence="1" id="KW-0812">Transmembrane</keyword>
<dbReference type="AlphaFoldDB" id="A0A3M7ST04"/>
<evidence type="ECO:0000313" key="3">
    <source>
        <dbReference type="Proteomes" id="UP000276133"/>
    </source>
</evidence>
<feature type="transmembrane region" description="Helical" evidence="1">
    <location>
        <begin position="6"/>
        <end position="25"/>
    </location>
</feature>
<evidence type="ECO:0000256" key="1">
    <source>
        <dbReference type="SAM" id="Phobius"/>
    </source>
</evidence>
<reference evidence="2 3" key="1">
    <citation type="journal article" date="2018" name="Sci. Rep.">
        <title>Genomic signatures of local adaptation to the degree of environmental predictability in rotifers.</title>
        <authorList>
            <person name="Franch-Gras L."/>
            <person name="Hahn C."/>
            <person name="Garcia-Roger E.M."/>
            <person name="Carmona M.J."/>
            <person name="Serra M."/>
            <person name="Gomez A."/>
        </authorList>
    </citation>
    <scope>NUCLEOTIDE SEQUENCE [LARGE SCALE GENOMIC DNA]</scope>
    <source>
        <strain evidence="2">HYR1</strain>
    </source>
</reference>
<organism evidence="2 3">
    <name type="scientific">Brachionus plicatilis</name>
    <name type="common">Marine rotifer</name>
    <name type="synonym">Brachionus muelleri</name>
    <dbReference type="NCBI Taxonomy" id="10195"/>
    <lineage>
        <taxon>Eukaryota</taxon>
        <taxon>Metazoa</taxon>
        <taxon>Spiralia</taxon>
        <taxon>Gnathifera</taxon>
        <taxon>Rotifera</taxon>
        <taxon>Eurotatoria</taxon>
        <taxon>Monogononta</taxon>
        <taxon>Pseudotrocha</taxon>
        <taxon>Ploima</taxon>
        <taxon>Brachionidae</taxon>
        <taxon>Brachionus</taxon>
    </lineage>
</organism>
<gene>
    <name evidence="2" type="ORF">BpHYR1_041658</name>
</gene>
<comment type="caution">
    <text evidence="2">The sequence shown here is derived from an EMBL/GenBank/DDBJ whole genome shotgun (WGS) entry which is preliminary data.</text>
</comment>
<protein>
    <submittedName>
        <fullName evidence="2">Uncharacterized protein</fullName>
    </submittedName>
</protein>
<keyword evidence="1" id="KW-1133">Transmembrane helix</keyword>
<accession>A0A3M7ST04</accession>
<feature type="transmembrane region" description="Helical" evidence="1">
    <location>
        <begin position="37"/>
        <end position="57"/>
    </location>
</feature>
<sequence>MRQKNLFQFIILLCLFTVYDVIFFGKRRSIEDLIFKVLPSSLRLSILISLPITASLACYKRVSNFSRFERIIQIFKFIKTLILVKTFESLLKKIL</sequence>
<keyword evidence="1" id="KW-0472">Membrane</keyword>
<name>A0A3M7ST04_BRAPC</name>
<dbReference type="EMBL" id="REGN01000798">
    <property type="protein sequence ID" value="RNA38981.1"/>
    <property type="molecule type" value="Genomic_DNA"/>
</dbReference>
<proteinExistence type="predicted"/>